<feature type="coiled-coil region" evidence="5">
    <location>
        <begin position="1273"/>
        <end position="1316"/>
    </location>
</feature>
<dbReference type="Pfam" id="PF00728">
    <property type="entry name" value="Glyco_hydro_20"/>
    <property type="match status" value="1"/>
</dbReference>
<dbReference type="CAZy" id="CBM32">
    <property type="family name" value="Carbohydrate-Binding Module Family 32"/>
</dbReference>
<feature type="active site" description="Proton donor" evidence="4">
    <location>
        <position position="737"/>
    </location>
</feature>
<evidence type="ECO:0000313" key="8">
    <source>
        <dbReference type="Proteomes" id="UP000004910"/>
    </source>
</evidence>
<dbReference type="HOGENOM" id="CLU_002275_1_0_9"/>
<comment type="similarity">
    <text evidence="1">Belongs to the glycosyl hydrolase 20 family.</text>
</comment>
<evidence type="ECO:0000256" key="2">
    <source>
        <dbReference type="ARBA" id="ARBA00022801"/>
    </source>
</evidence>
<comment type="caution">
    <text evidence="7">The sequence shown here is derived from an EMBL/GenBank/DDBJ whole genome shotgun (WGS) entry which is preliminary data.</text>
</comment>
<dbReference type="InterPro" id="IPR008979">
    <property type="entry name" value="Galactose-bd-like_sf"/>
</dbReference>
<dbReference type="Gene3D" id="2.60.120.200">
    <property type="match status" value="1"/>
</dbReference>
<dbReference type="Gene3D" id="3.20.20.80">
    <property type="entry name" value="Glycosidases"/>
    <property type="match status" value="1"/>
</dbReference>
<dbReference type="GO" id="GO:0004563">
    <property type="term" value="F:beta-N-acetylhexosaminidase activity"/>
    <property type="evidence" value="ECO:0007669"/>
    <property type="project" value="InterPro"/>
</dbReference>
<dbReference type="GO" id="GO:0005975">
    <property type="term" value="P:carbohydrate metabolic process"/>
    <property type="evidence" value="ECO:0007669"/>
    <property type="project" value="InterPro"/>
</dbReference>
<dbReference type="InterPro" id="IPR015883">
    <property type="entry name" value="Glyco_hydro_20_cat"/>
</dbReference>
<dbReference type="eggNOG" id="COG1196">
    <property type="taxonomic scope" value="Bacteria"/>
</dbReference>
<dbReference type="Proteomes" id="UP000004910">
    <property type="component" value="Unassembled WGS sequence"/>
</dbReference>
<dbReference type="SUPFAM" id="SSF55545">
    <property type="entry name" value="beta-N-acetylhexosaminidase-like domain"/>
    <property type="match status" value="1"/>
</dbReference>
<evidence type="ECO:0000256" key="1">
    <source>
        <dbReference type="ARBA" id="ARBA00006285"/>
    </source>
</evidence>
<keyword evidence="8" id="KW-1185">Reference proteome</keyword>
<keyword evidence="2" id="KW-0378">Hydrolase</keyword>
<dbReference type="PRINTS" id="PR00738">
    <property type="entry name" value="GLHYDRLASE20"/>
</dbReference>
<evidence type="ECO:0000313" key="7">
    <source>
        <dbReference type="EMBL" id="EDS75600.1"/>
    </source>
</evidence>
<dbReference type="InterPro" id="IPR025705">
    <property type="entry name" value="Beta_hexosaminidase_sua/sub"/>
</dbReference>
<keyword evidence="5" id="KW-0175">Coiled coil</keyword>
<dbReference type="Gene3D" id="1.20.1270.70">
    <property type="entry name" value="Designed single chain three-helix bundle"/>
    <property type="match status" value="1"/>
</dbReference>
<evidence type="ECO:0000256" key="4">
    <source>
        <dbReference type="PIRSR" id="PIRSR625705-1"/>
    </source>
</evidence>
<sequence length="1574" mass="175395">MKSYSLKKGGLFFIAIDKRKGENMRKGKFGKTLLALSMVATLAAPLYPVKATEGGTDFTEMMNYALDGTASASASPISYWGPDKLIDGIINRDASKPDQSRWSSEVGAPGWAKIDLNEEKTFKQLLLAFENDKVRSFHIEASNDDNEYTTIYTSEDKTDGHDQDTTVTLEEPVTARYVKVTIDSLISGAYPSVSMYEISIYGEEEYLNFADEATAEASDSEIASFSGANTNDNDLETRWASNYEHGDKTLTYTFEEAKELKSMILRWERCNAKAFQIQVDDNGEWKTVYTGTQPTSFVQKINLTESYTTTKVRLVINDFFDDSPLEDGTPMNYPTVSLYEVQMYDKELVIEPEDVVTVDDIAANITSAELSEDGSKLIMPTVPTGYEISFVGADYEQILARDMTVSKPLTTQDVELNFEVTETKTGEKAISPAINVTIPGIYDEETSQNAKPKVIPELQQWYGETGVFEINDNSRIVVDPAVSQYEGTANKFAADYLDILDKNIPVVIGTDPKAGDFYFTTSEETLDKETYVLDIDNYVTIKSTENTGAYWATRTILQVLKQTGNQIPKGITKDYPKYEVRGFMLDVARKSFQMDFLEELVKTMSWYKLNNFHVHLNDNCFGKLEDGKTPDYSAFRLESDIPNLTNTDLYYTKDEFRSFILNSREVGVDIVPEFDSPGHSGAFVRARPDLARADSNEYLDVENPEALEFIKSVFAEYTSGDNPVFPKGTVIQIGTDEYKRGNKEAFRKYQDELLKFIRDEQGYTPRVWGSQTENEGTTPITVDGVQMNLWYVGYANPREMYEKGYKCINSNDGDLYIVPGAGYYYDYLNQSHIHSTWQPNKIGNFTIPVGDDQMLGSTFHVWNDKTGPSNDNGTSDVEVFDRIFHILPTFSAKLWGDIEDYSVNDLNTLTEKIKYAPNSNPTYEIETEGNKVLDYNFNNDRGLDKSGNEFNMVAQENISYEEGKNRNALSLKGGASYVETPLEDLGLNSYLEFWVKRDSNSGNDEQILFESENGAIKAVQKDTGKLGFSREGHDYSFNYELPKDEWVKIKLETKFTRTLLYVNDEFVDELSISGTGGKWATLIIPLERIGSKTNAFIGEIDDVQVSKEEITTKAYATSEQSQDKASNAIDGNPDTMWHTKWDGSDKLPQSITLELAKAREIKGYNYLPRQSGTNGYITKYKIEVSTDGEEFTEVATGDWARDAELKTVEFDSVNAKYIRLTALEGVGGFASAAEVSPIYTTEEVILNTRALSESMEVAEIILEDSSSYTPESVAALKEALEEAREVLILATDQGTVDEMTAKLDAAIEAMEEVEVVEADKTALKIAVDLANAVTDNDLEKVLPVVANEFKAARDEANAVYNDVSASQIEVNNAFDRLASAMHMLDFVKGDKTALKAFIDKVSGLEAAKYTEATWTAFETELNGSIAVYDDENAMQEEVNNAYSELVTAFLNLRLIPDKSLLEDLINQANRLNKANYTKASFDGLTKALDEAKVVFENPDATQEEVDNAKDVLAKALAGLQASTPSNVDNTVSTPVNNGDTTASVKTGDESLAGMFTTIALLSVAGYAVIRKKGD</sequence>
<evidence type="ECO:0000259" key="6">
    <source>
        <dbReference type="PROSITE" id="PS50022"/>
    </source>
</evidence>
<protein>
    <submittedName>
        <fullName evidence="7">F5/8 type C domain protein</fullName>
    </submittedName>
</protein>
<dbReference type="CAZy" id="GH20">
    <property type="family name" value="Glycoside Hydrolase Family 20"/>
</dbReference>
<proteinExistence type="inferred from homology"/>
<dbReference type="Gene3D" id="3.30.379.10">
    <property type="entry name" value="Chitobiase/beta-hexosaminidase domain 2-like"/>
    <property type="match status" value="1"/>
</dbReference>
<dbReference type="SUPFAM" id="SSF51445">
    <property type="entry name" value="(Trans)glycosidases"/>
    <property type="match status" value="1"/>
</dbReference>
<dbReference type="InterPro" id="IPR017853">
    <property type="entry name" value="GH"/>
</dbReference>
<dbReference type="eggNOG" id="COG2273">
    <property type="taxonomic scope" value="Bacteria"/>
</dbReference>
<dbReference type="Pfam" id="PF13385">
    <property type="entry name" value="Laminin_G_3"/>
    <property type="match status" value="1"/>
</dbReference>
<feature type="domain" description="F5/8 type C" evidence="6">
    <location>
        <begin position="1091"/>
        <end position="1240"/>
    </location>
</feature>
<dbReference type="PANTHER" id="PTHR43678">
    <property type="entry name" value="PUTATIVE (AFU_ORTHOLOGUE AFUA_2G00640)-RELATED"/>
    <property type="match status" value="1"/>
</dbReference>
<dbReference type="eggNOG" id="COG3525">
    <property type="taxonomic scope" value="Bacteria"/>
</dbReference>
<dbReference type="Gene3D" id="2.60.120.260">
    <property type="entry name" value="Galactose-binding domain-like"/>
    <property type="match status" value="3"/>
</dbReference>
<dbReference type="InterPro" id="IPR052764">
    <property type="entry name" value="GH20_Enzymes"/>
</dbReference>
<dbReference type="InterPro" id="IPR013320">
    <property type="entry name" value="ConA-like_dom_sf"/>
</dbReference>
<dbReference type="SUPFAM" id="SSF49899">
    <property type="entry name" value="Concanavalin A-like lectins/glucanases"/>
    <property type="match status" value="1"/>
</dbReference>
<evidence type="ECO:0000256" key="3">
    <source>
        <dbReference type="ARBA" id="ARBA00023295"/>
    </source>
</evidence>
<evidence type="ECO:0000256" key="5">
    <source>
        <dbReference type="SAM" id="Coils"/>
    </source>
</evidence>
<reference evidence="7" key="2">
    <citation type="submission" date="2014-06" db="EMBL/GenBank/DDBJ databases">
        <title>Draft genome sequence of Clostridium spiroforme (DSM 1552).</title>
        <authorList>
            <person name="Sudarsanam P."/>
            <person name="Ley R."/>
            <person name="Guruge J."/>
            <person name="Turnbaugh P.J."/>
            <person name="Mahowald M."/>
            <person name="Liep D."/>
            <person name="Gordon J."/>
        </authorList>
    </citation>
    <scope>NUCLEOTIDE SEQUENCE</scope>
    <source>
        <strain evidence="7">DSM 1552</strain>
    </source>
</reference>
<dbReference type="Pfam" id="PF02838">
    <property type="entry name" value="Glyco_hydro_20b"/>
    <property type="match status" value="1"/>
</dbReference>
<dbReference type="EMBL" id="ABIK02000005">
    <property type="protein sequence ID" value="EDS75600.1"/>
    <property type="molecule type" value="Genomic_DNA"/>
</dbReference>
<dbReference type="CDD" id="cd06564">
    <property type="entry name" value="GH20_DspB_LnbB-like"/>
    <property type="match status" value="1"/>
</dbReference>
<dbReference type="Gene3D" id="1.20.1270.90">
    <property type="entry name" value="AF1782-like"/>
    <property type="match status" value="3"/>
</dbReference>
<dbReference type="PANTHER" id="PTHR43678:SF1">
    <property type="entry name" value="BETA-N-ACETYLHEXOSAMINIDASE"/>
    <property type="match status" value="1"/>
</dbReference>
<dbReference type="STRING" id="428126.CLOSPI_00638"/>
<name>B1C0B0_9FIRM</name>
<gene>
    <name evidence="7" type="ORF">CLOSPI_00638</name>
</gene>
<organism evidence="7 8">
    <name type="scientific">Thomasclavelia spiroformis DSM 1552</name>
    <dbReference type="NCBI Taxonomy" id="428126"/>
    <lineage>
        <taxon>Bacteria</taxon>
        <taxon>Bacillati</taxon>
        <taxon>Bacillota</taxon>
        <taxon>Erysipelotrichia</taxon>
        <taxon>Erysipelotrichales</taxon>
        <taxon>Coprobacillaceae</taxon>
        <taxon>Thomasclavelia</taxon>
    </lineage>
</organism>
<dbReference type="PROSITE" id="PS50022">
    <property type="entry name" value="FA58C_3"/>
    <property type="match status" value="2"/>
</dbReference>
<keyword evidence="3" id="KW-0326">Glycosidase</keyword>
<accession>B1C0B0</accession>
<dbReference type="Pfam" id="PF07554">
    <property type="entry name" value="FIVAR"/>
    <property type="match status" value="4"/>
</dbReference>
<dbReference type="SUPFAM" id="SSF49785">
    <property type="entry name" value="Galactose-binding domain-like"/>
    <property type="match status" value="3"/>
</dbReference>
<reference evidence="7" key="1">
    <citation type="submission" date="2008-02" db="EMBL/GenBank/DDBJ databases">
        <authorList>
            <person name="Fulton L."/>
            <person name="Clifton S."/>
            <person name="Fulton B."/>
            <person name="Xu J."/>
            <person name="Minx P."/>
            <person name="Pepin K.H."/>
            <person name="Johnson M."/>
            <person name="Thiruvilangam P."/>
            <person name="Bhonagiri V."/>
            <person name="Nash W.E."/>
            <person name="Mardis E.R."/>
            <person name="Wilson R.K."/>
        </authorList>
    </citation>
    <scope>NUCLEOTIDE SEQUENCE [LARGE SCALE GENOMIC DNA]</scope>
    <source>
        <strain evidence="7">DSM 1552</strain>
    </source>
</reference>
<dbReference type="InterPro" id="IPR015882">
    <property type="entry name" value="HEX_bac_N"/>
</dbReference>
<dbReference type="Pfam" id="PF00754">
    <property type="entry name" value="F5_F8_type_C"/>
    <property type="match status" value="3"/>
</dbReference>
<dbReference type="eggNOG" id="COG3250">
    <property type="taxonomic scope" value="Bacteria"/>
</dbReference>
<dbReference type="InterPro" id="IPR029018">
    <property type="entry name" value="Hex-like_dom2"/>
</dbReference>
<dbReference type="InterPro" id="IPR000421">
    <property type="entry name" value="FA58C"/>
</dbReference>
<feature type="domain" description="F5/8 type C" evidence="6">
    <location>
        <begin position="49"/>
        <end position="203"/>
    </location>
</feature>